<reference evidence="3 4" key="1">
    <citation type="submission" date="2016-10" db="EMBL/GenBank/DDBJ databases">
        <authorList>
            <person name="de Groot N.N."/>
        </authorList>
    </citation>
    <scope>NUCLEOTIDE SEQUENCE [LARGE SCALE GENOMIC DNA]</scope>
    <source>
        <strain evidence="3 4">AB35.6</strain>
    </source>
</reference>
<dbReference type="PANTHER" id="PTHR19375">
    <property type="entry name" value="HEAT SHOCK PROTEIN 70KDA"/>
    <property type="match status" value="1"/>
</dbReference>
<dbReference type="InterPro" id="IPR042054">
    <property type="entry name" value="YegD-like"/>
</dbReference>
<dbReference type="InterPro" id="IPR043129">
    <property type="entry name" value="ATPase_NBD"/>
</dbReference>
<dbReference type="GO" id="GO:0140662">
    <property type="term" value="F:ATP-dependent protein folding chaperone"/>
    <property type="evidence" value="ECO:0007669"/>
    <property type="project" value="InterPro"/>
</dbReference>
<evidence type="ECO:0000256" key="2">
    <source>
        <dbReference type="ARBA" id="ARBA00022840"/>
    </source>
</evidence>
<dbReference type="Gene3D" id="3.30.420.40">
    <property type="match status" value="2"/>
</dbReference>
<dbReference type="RefSeq" id="WP_074653793.1">
    <property type="nucleotide sequence ID" value="NZ_FNSD01000001.1"/>
</dbReference>
<dbReference type="PRINTS" id="PR00301">
    <property type="entry name" value="HEATSHOCK70"/>
</dbReference>
<keyword evidence="1" id="KW-0547">Nucleotide-binding</keyword>
<name>A0A1H4MVM8_9BACT</name>
<dbReference type="Gene3D" id="3.90.640.10">
    <property type="entry name" value="Actin, Chain A, domain 4"/>
    <property type="match status" value="1"/>
</dbReference>
<evidence type="ECO:0000256" key="1">
    <source>
        <dbReference type="ARBA" id="ARBA00022741"/>
    </source>
</evidence>
<proteinExistence type="predicted"/>
<keyword evidence="2" id="KW-0067">ATP-binding</keyword>
<dbReference type="EMBL" id="FNSD01000001">
    <property type="protein sequence ID" value="SEB87079.1"/>
    <property type="molecule type" value="Genomic_DNA"/>
</dbReference>
<sequence>MADAQQTPVVGIDFGTTNSSVALRLPDGSVRLAEFPFAGGTTRSSRSVLYLQRKVESRKPAAVWSGPEAIDRYLDTDSHEDEVQGRLIQSLKSYLSSRTFTGTEIFGRNYRVEDLVAKMLLDLRTRASASLGVEITRAVAGRPVQFVGADNDADNDFAEARLRASFLQAGFTDVTFAMEPVAAAYAYAADVTEPQNVLIGDFGGGTTDFSLLRLGPGERTVLGTTGVGLAGDAFDAKIVRYLISPALGAETMGRELNKLLPALPAWIYANLERWHTLSFLRTRNVTELLRTALKRAVEPEKIALLQAVVEHDLGYRLHQSVQRVKIDLSSAMETEFVLNAETVHLRAPVTRAEFEGWIAPELQRIRVSLDDLLDKTKTPTGAVDRVFLTGGTSLVPAVRQVFTERFGEERVIGGEAFTSVAHGLALMAAQ</sequence>
<dbReference type="CDD" id="cd10231">
    <property type="entry name" value="ASKHA_NBD_HSP70_YegD-like"/>
    <property type="match status" value="1"/>
</dbReference>
<dbReference type="AlphaFoldDB" id="A0A1H4MVM8"/>
<evidence type="ECO:0000313" key="3">
    <source>
        <dbReference type="EMBL" id="SEB87079.1"/>
    </source>
</evidence>
<dbReference type="GO" id="GO:0005524">
    <property type="term" value="F:ATP binding"/>
    <property type="evidence" value="ECO:0007669"/>
    <property type="project" value="UniProtKB-KW"/>
</dbReference>
<dbReference type="Pfam" id="PF00012">
    <property type="entry name" value="HSP70"/>
    <property type="match status" value="2"/>
</dbReference>
<dbReference type="Proteomes" id="UP000182409">
    <property type="component" value="Unassembled WGS sequence"/>
</dbReference>
<protein>
    <submittedName>
        <fullName evidence="3">Hypothetical chaperone protein</fullName>
    </submittedName>
</protein>
<accession>A0A1H4MVM8</accession>
<dbReference type="SUPFAM" id="SSF53067">
    <property type="entry name" value="Actin-like ATPase domain"/>
    <property type="match status" value="2"/>
</dbReference>
<dbReference type="OrthoDB" id="9807934at2"/>
<organism evidence="3 4">
    <name type="scientific">Terriglobus roseus</name>
    <dbReference type="NCBI Taxonomy" id="392734"/>
    <lineage>
        <taxon>Bacteria</taxon>
        <taxon>Pseudomonadati</taxon>
        <taxon>Acidobacteriota</taxon>
        <taxon>Terriglobia</taxon>
        <taxon>Terriglobales</taxon>
        <taxon>Acidobacteriaceae</taxon>
        <taxon>Terriglobus</taxon>
    </lineage>
</organism>
<evidence type="ECO:0000313" key="4">
    <source>
        <dbReference type="Proteomes" id="UP000182409"/>
    </source>
</evidence>
<gene>
    <name evidence="3" type="ORF">SAMN05443244_2055</name>
</gene>
<dbReference type="InterPro" id="IPR013126">
    <property type="entry name" value="Hsp_70_fam"/>
</dbReference>